<reference evidence="1" key="1">
    <citation type="submission" date="2021-02" db="EMBL/GenBank/DDBJ databases">
        <authorList>
            <person name="Dougan E. K."/>
            <person name="Rhodes N."/>
            <person name="Thang M."/>
            <person name="Chan C."/>
        </authorList>
    </citation>
    <scope>NUCLEOTIDE SEQUENCE</scope>
</reference>
<evidence type="ECO:0000313" key="2">
    <source>
        <dbReference type="Proteomes" id="UP000604046"/>
    </source>
</evidence>
<comment type="caution">
    <text evidence="1">The sequence shown here is derived from an EMBL/GenBank/DDBJ whole genome shotgun (WGS) entry which is preliminary data.</text>
</comment>
<dbReference type="OrthoDB" id="10396208at2759"/>
<organism evidence="1 2">
    <name type="scientific">Symbiodinium natans</name>
    <dbReference type="NCBI Taxonomy" id="878477"/>
    <lineage>
        <taxon>Eukaryota</taxon>
        <taxon>Sar</taxon>
        <taxon>Alveolata</taxon>
        <taxon>Dinophyceae</taxon>
        <taxon>Suessiales</taxon>
        <taxon>Symbiodiniaceae</taxon>
        <taxon>Symbiodinium</taxon>
    </lineage>
</organism>
<gene>
    <name evidence="1" type="ORF">SNAT2548_LOCUS32025</name>
</gene>
<accession>A0A812UHG2</accession>
<dbReference type="AlphaFoldDB" id="A0A812UHG2"/>
<dbReference type="EMBL" id="CAJNDS010002689">
    <property type="protein sequence ID" value="CAE7565502.1"/>
    <property type="molecule type" value="Genomic_DNA"/>
</dbReference>
<dbReference type="Proteomes" id="UP000604046">
    <property type="component" value="Unassembled WGS sequence"/>
</dbReference>
<sequence length="100" mass="10914">MTGGTTSIWDAGGLMPAMRFASSRSLLRAWSAAAGYFMLECAWSAATRTSQHDFGFFKLVQVSDMEEVLRLAASIAAYAVFSHRLFVTPEAPAMMQQKVA</sequence>
<proteinExistence type="predicted"/>
<name>A0A812UHG2_9DINO</name>
<evidence type="ECO:0000313" key="1">
    <source>
        <dbReference type="EMBL" id="CAE7565502.1"/>
    </source>
</evidence>
<protein>
    <submittedName>
        <fullName evidence="1">Uncharacterized protein</fullName>
    </submittedName>
</protein>
<keyword evidence="2" id="KW-1185">Reference proteome</keyword>